<reference evidence="9 10" key="1">
    <citation type="submission" date="2020-08" db="EMBL/GenBank/DDBJ databases">
        <title>Genomic Encyclopedia of Type Strains, Phase IV (KMG-IV): sequencing the most valuable type-strain genomes for metagenomic binning, comparative biology and taxonomic classification.</title>
        <authorList>
            <person name="Goeker M."/>
        </authorList>
    </citation>
    <scope>NUCLEOTIDE SEQUENCE [LARGE SCALE GENOMIC DNA]</scope>
    <source>
        <strain evidence="9 10">DSM 29007</strain>
    </source>
</reference>
<dbReference type="InterPro" id="IPR013249">
    <property type="entry name" value="RNA_pol_sigma70_r4_t2"/>
</dbReference>
<name>A0A841GTE0_9BACT</name>
<keyword evidence="3" id="KW-0805">Transcription regulation</keyword>
<accession>A0A841GTE0</accession>
<dbReference type="GO" id="GO:0016987">
    <property type="term" value="F:sigma factor activity"/>
    <property type="evidence" value="ECO:0007669"/>
    <property type="project" value="UniProtKB-KW"/>
</dbReference>
<dbReference type="SUPFAM" id="SSF54427">
    <property type="entry name" value="NTF2-like"/>
    <property type="match status" value="1"/>
</dbReference>
<feature type="domain" description="SnoaL-like" evidence="8">
    <location>
        <begin position="223"/>
        <end position="301"/>
    </location>
</feature>
<keyword evidence="10" id="KW-1185">Reference proteome</keyword>
<sequence length="345" mass="37655">MSADGFAGEATLVLAATGGDQEAFRGLVEPLRRELHLFCYRMLGSVEDAEDVLQEACFKAWRALAAYDQRSSFRTWMYRITTNASLDALRSRRRRVLPRDLGGPRDPALGLGEQRHDIAWVEPYPHPLAASHDPHAVAELRQSVRLAFIHALQTLPPRQRAALILRDVLDWSAAETARALGTSVAAANSALQRARAALSTDTGRRTPVPRPAGLDRNTAEVAARYVAAWEAGDMDAIVSMLAEDAIQSMPPWAAWYTGRETLRALYSGYTVWGGHPGPGVFRIIPASLNGDLVFAEYCRDGSEGPYHPLALTVARLSPDGGWIAEKLSFVDGGLLTRLGFPATLD</sequence>
<evidence type="ECO:0000256" key="2">
    <source>
        <dbReference type="ARBA" id="ARBA00011344"/>
    </source>
</evidence>
<dbReference type="InterPro" id="IPR037401">
    <property type="entry name" value="SnoaL-like"/>
</dbReference>
<evidence type="ECO:0000313" key="10">
    <source>
        <dbReference type="Proteomes" id="UP000582837"/>
    </source>
</evidence>
<protein>
    <submittedName>
        <fullName evidence="9">RNA polymerase sigma-70 factor (ECF subfamily)</fullName>
    </submittedName>
</protein>
<dbReference type="GO" id="GO:0006352">
    <property type="term" value="P:DNA-templated transcription initiation"/>
    <property type="evidence" value="ECO:0007669"/>
    <property type="project" value="InterPro"/>
</dbReference>
<dbReference type="Gene3D" id="1.10.1740.10">
    <property type="match status" value="1"/>
</dbReference>
<comment type="caution">
    <text evidence="9">The sequence shown here is derived from an EMBL/GenBank/DDBJ whole genome shotgun (WGS) entry which is preliminary data.</text>
</comment>
<dbReference type="CDD" id="cd06171">
    <property type="entry name" value="Sigma70_r4"/>
    <property type="match status" value="1"/>
</dbReference>
<organism evidence="9 10">
    <name type="scientific">Longimicrobium terrae</name>
    <dbReference type="NCBI Taxonomy" id="1639882"/>
    <lineage>
        <taxon>Bacteria</taxon>
        <taxon>Pseudomonadati</taxon>
        <taxon>Gemmatimonadota</taxon>
        <taxon>Longimicrobiia</taxon>
        <taxon>Longimicrobiales</taxon>
        <taxon>Longimicrobiaceae</taxon>
        <taxon>Longimicrobium</taxon>
    </lineage>
</organism>
<dbReference type="GO" id="GO:0003677">
    <property type="term" value="F:DNA binding"/>
    <property type="evidence" value="ECO:0007669"/>
    <property type="project" value="InterPro"/>
</dbReference>
<feature type="domain" description="RNA polymerase sigma factor 70 region 4 type 2" evidence="7">
    <location>
        <begin position="146"/>
        <end position="198"/>
    </location>
</feature>
<keyword evidence="5" id="KW-0804">Transcription</keyword>
<evidence type="ECO:0000259" key="7">
    <source>
        <dbReference type="Pfam" id="PF08281"/>
    </source>
</evidence>
<dbReference type="RefSeq" id="WP_183685561.1">
    <property type="nucleotide sequence ID" value="NZ_JABDTL010000002.1"/>
</dbReference>
<evidence type="ECO:0000259" key="6">
    <source>
        <dbReference type="Pfam" id="PF04542"/>
    </source>
</evidence>
<dbReference type="Pfam" id="PF08281">
    <property type="entry name" value="Sigma70_r4_2"/>
    <property type="match status" value="1"/>
</dbReference>
<dbReference type="Gene3D" id="3.10.450.50">
    <property type="match status" value="1"/>
</dbReference>
<dbReference type="Proteomes" id="UP000582837">
    <property type="component" value="Unassembled WGS sequence"/>
</dbReference>
<comment type="similarity">
    <text evidence="1">Belongs to the sigma-70 factor family. ECF subfamily.</text>
</comment>
<dbReference type="InterPro" id="IPR036388">
    <property type="entry name" value="WH-like_DNA-bd_sf"/>
</dbReference>
<dbReference type="NCBIfam" id="TIGR02937">
    <property type="entry name" value="sigma70-ECF"/>
    <property type="match status" value="1"/>
</dbReference>
<dbReference type="PANTHER" id="PTHR43133:SF65">
    <property type="entry name" value="ECF RNA POLYMERASE SIGMA FACTOR SIGG"/>
    <property type="match status" value="1"/>
</dbReference>
<gene>
    <name evidence="9" type="ORF">HNQ61_001436</name>
</gene>
<dbReference type="Pfam" id="PF12680">
    <property type="entry name" value="SnoaL_2"/>
    <property type="match status" value="1"/>
</dbReference>
<dbReference type="SUPFAM" id="SSF88946">
    <property type="entry name" value="Sigma2 domain of RNA polymerase sigma factors"/>
    <property type="match status" value="1"/>
</dbReference>
<dbReference type="NCBIfam" id="TIGR02960">
    <property type="entry name" value="SigX5"/>
    <property type="match status" value="1"/>
</dbReference>
<dbReference type="InterPro" id="IPR014305">
    <property type="entry name" value="RNA_pol_sigma-G_actinobac"/>
</dbReference>
<evidence type="ECO:0000256" key="5">
    <source>
        <dbReference type="ARBA" id="ARBA00023163"/>
    </source>
</evidence>
<feature type="domain" description="RNA polymerase sigma-70 region 2" evidence="6">
    <location>
        <begin position="27"/>
        <end position="95"/>
    </location>
</feature>
<dbReference type="InterPro" id="IPR039425">
    <property type="entry name" value="RNA_pol_sigma-70-like"/>
</dbReference>
<comment type="subunit">
    <text evidence="2">Interacts transiently with the RNA polymerase catalytic core formed by RpoA, RpoB, RpoC and RpoZ (2 alpha, 1 beta, 1 beta' and 1 omega subunit) to form the RNA polymerase holoenzyme that can initiate transcription.</text>
</comment>
<dbReference type="AlphaFoldDB" id="A0A841GTE0"/>
<dbReference type="Gene3D" id="1.10.10.10">
    <property type="entry name" value="Winged helix-like DNA-binding domain superfamily/Winged helix DNA-binding domain"/>
    <property type="match status" value="1"/>
</dbReference>
<evidence type="ECO:0000313" key="9">
    <source>
        <dbReference type="EMBL" id="MBB6069819.1"/>
    </source>
</evidence>
<dbReference type="Pfam" id="PF04542">
    <property type="entry name" value="Sigma70_r2"/>
    <property type="match status" value="1"/>
</dbReference>
<evidence type="ECO:0000256" key="3">
    <source>
        <dbReference type="ARBA" id="ARBA00023015"/>
    </source>
</evidence>
<dbReference type="NCBIfam" id="NF006089">
    <property type="entry name" value="PRK08241.1"/>
    <property type="match status" value="1"/>
</dbReference>
<keyword evidence="4" id="KW-0731">Sigma factor</keyword>
<dbReference type="EMBL" id="JACHIA010000003">
    <property type="protein sequence ID" value="MBB6069819.1"/>
    <property type="molecule type" value="Genomic_DNA"/>
</dbReference>
<dbReference type="InterPro" id="IPR013325">
    <property type="entry name" value="RNA_pol_sigma_r2"/>
</dbReference>
<evidence type="ECO:0000256" key="1">
    <source>
        <dbReference type="ARBA" id="ARBA00010641"/>
    </source>
</evidence>
<dbReference type="InterPro" id="IPR007627">
    <property type="entry name" value="RNA_pol_sigma70_r2"/>
</dbReference>
<dbReference type="InterPro" id="IPR014284">
    <property type="entry name" value="RNA_pol_sigma-70_dom"/>
</dbReference>
<evidence type="ECO:0000259" key="8">
    <source>
        <dbReference type="Pfam" id="PF12680"/>
    </source>
</evidence>
<dbReference type="InterPro" id="IPR013324">
    <property type="entry name" value="RNA_pol_sigma_r3/r4-like"/>
</dbReference>
<dbReference type="InterPro" id="IPR032710">
    <property type="entry name" value="NTF2-like_dom_sf"/>
</dbReference>
<evidence type="ECO:0000256" key="4">
    <source>
        <dbReference type="ARBA" id="ARBA00023082"/>
    </source>
</evidence>
<proteinExistence type="inferred from homology"/>
<dbReference type="SUPFAM" id="SSF88659">
    <property type="entry name" value="Sigma3 and sigma4 domains of RNA polymerase sigma factors"/>
    <property type="match status" value="1"/>
</dbReference>
<dbReference type="PANTHER" id="PTHR43133">
    <property type="entry name" value="RNA POLYMERASE ECF-TYPE SIGMA FACTO"/>
    <property type="match status" value="1"/>
</dbReference>